<dbReference type="EMBL" id="BGPR01159282">
    <property type="protein sequence ID" value="GBL89603.1"/>
    <property type="molecule type" value="Genomic_DNA"/>
</dbReference>
<comment type="caution">
    <text evidence="1">The sequence shown here is derived from an EMBL/GenBank/DDBJ whole genome shotgun (WGS) entry which is preliminary data.</text>
</comment>
<protein>
    <submittedName>
        <fullName evidence="1">Uncharacterized protein</fullName>
    </submittedName>
</protein>
<sequence length="40" mass="4342">MTSLLGSLQENWIMLASFSAGSLCGISVRQTILPPFVLFL</sequence>
<dbReference type="Proteomes" id="UP000499080">
    <property type="component" value="Unassembled WGS sequence"/>
</dbReference>
<accession>A0A4Y2BC51</accession>
<keyword evidence="2" id="KW-1185">Reference proteome</keyword>
<evidence type="ECO:0000313" key="2">
    <source>
        <dbReference type="Proteomes" id="UP000499080"/>
    </source>
</evidence>
<organism evidence="1 2">
    <name type="scientific">Araneus ventricosus</name>
    <name type="common">Orbweaver spider</name>
    <name type="synonym">Epeira ventricosa</name>
    <dbReference type="NCBI Taxonomy" id="182803"/>
    <lineage>
        <taxon>Eukaryota</taxon>
        <taxon>Metazoa</taxon>
        <taxon>Ecdysozoa</taxon>
        <taxon>Arthropoda</taxon>
        <taxon>Chelicerata</taxon>
        <taxon>Arachnida</taxon>
        <taxon>Araneae</taxon>
        <taxon>Araneomorphae</taxon>
        <taxon>Entelegynae</taxon>
        <taxon>Araneoidea</taxon>
        <taxon>Araneidae</taxon>
        <taxon>Araneus</taxon>
    </lineage>
</organism>
<feature type="non-terminal residue" evidence="1">
    <location>
        <position position="40"/>
    </location>
</feature>
<reference evidence="1 2" key="1">
    <citation type="journal article" date="2019" name="Sci. Rep.">
        <title>Orb-weaving spider Araneus ventricosus genome elucidates the spidroin gene catalogue.</title>
        <authorList>
            <person name="Kono N."/>
            <person name="Nakamura H."/>
            <person name="Ohtoshi R."/>
            <person name="Moran D.A.P."/>
            <person name="Shinohara A."/>
            <person name="Yoshida Y."/>
            <person name="Fujiwara M."/>
            <person name="Mori M."/>
            <person name="Tomita M."/>
            <person name="Arakawa K."/>
        </authorList>
    </citation>
    <scope>NUCLEOTIDE SEQUENCE [LARGE SCALE GENOMIC DNA]</scope>
</reference>
<evidence type="ECO:0000313" key="1">
    <source>
        <dbReference type="EMBL" id="GBL89603.1"/>
    </source>
</evidence>
<name>A0A4Y2BC51_ARAVE</name>
<dbReference type="AlphaFoldDB" id="A0A4Y2BC51"/>
<proteinExistence type="predicted"/>
<gene>
    <name evidence="1" type="ORF">AVEN_84511_1</name>
</gene>